<evidence type="ECO:0000313" key="3">
    <source>
        <dbReference type="EMBL" id="PFX15437.1"/>
    </source>
</evidence>
<name>A0A2B4RGG5_STYPI</name>
<feature type="domain" description="DUF6589" evidence="2">
    <location>
        <begin position="5"/>
        <end position="325"/>
    </location>
</feature>
<evidence type="ECO:0000256" key="1">
    <source>
        <dbReference type="SAM" id="MobiDB-lite"/>
    </source>
</evidence>
<dbReference type="AlphaFoldDB" id="A0A2B4RGG5"/>
<feature type="domain" description="DUF6589" evidence="2">
    <location>
        <begin position="415"/>
        <end position="755"/>
    </location>
</feature>
<comment type="caution">
    <text evidence="3">The sequence shown here is derived from an EMBL/GenBank/DDBJ whole genome shotgun (WGS) entry which is preliminary data.</text>
</comment>
<gene>
    <name evidence="3" type="ORF">AWC38_SpisGene20345</name>
</gene>
<dbReference type="EMBL" id="LSMT01000649">
    <property type="protein sequence ID" value="PFX15437.1"/>
    <property type="molecule type" value="Genomic_DNA"/>
</dbReference>
<proteinExistence type="predicted"/>
<organism evidence="3 4">
    <name type="scientific">Stylophora pistillata</name>
    <name type="common">Smooth cauliflower coral</name>
    <dbReference type="NCBI Taxonomy" id="50429"/>
    <lineage>
        <taxon>Eukaryota</taxon>
        <taxon>Metazoa</taxon>
        <taxon>Cnidaria</taxon>
        <taxon>Anthozoa</taxon>
        <taxon>Hexacorallia</taxon>
        <taxon>Scleractinia</taxon>
        <taxon>Astrocoeniina</taxon>
        <taxon>Pocilloporidae</taxon>
        <taxon>Stylophora</taxon>
    </lineage>
</organism>
<reference evidence="4" key="1">
    <citation type="journal article" date="2017" name="bioRxiv">
        <title>Comparative analysis of the genomes of Stylophora pistillata and Acropora digitifera provides evidence for extensive differences between species of corals.</title>
        <authorList>
            <person name="Voolstra C.R."/>
            <person name="Li Y."/>
            <person name="Liew Y.J."/>
            <person name="Baumgarten S."/>
            <person name="Zoccola D."/>
            <person name="Flot J.-F."/>
            <person name="Tambutte S."/>
            <person name="Allemand D."/>
            <person name="Aranda M."/>
        </authorList>
    </citation>
    <scope>NUCLEOTIDE SEQUENCE [LARGE SCALE GENOMIC DNA]</scope>
</reference>
<feature type="region of interest" description="Disordered" evidence="1">
    <location>
        <begin position="132"/>
        <end position="172"/>
    </location>
</feature>
<feature type="region of interest" description="Disordered" evidence="1">
    <location>
        <begin position="562"/>
        <end position="602"/>
    </location>
</feature>
<dbReference type="Proteomes" id="UP000225706">
    <property type="component" value="Unassembled WGS sequence"/>
</dbReference>
<dbReference type="Pfam" id="PF20231">
    <property type="entry name" value="DUF6589"/>
    <property type="match status" value="2"/>
</dbReference>
<accession>A0A2B4RGG5</accession>
<sequence>MFADCALINRRNVTGDVSSSYRPNRDFFRVVFKSRVIGAAMSLLGFEDKSSTPSKYTLPKNMTALEKAAKLKVLHDLSAKVVDSFVFKDNVAEKVNNIISEHERRNVLNNQGLTPDGRFPCRFPGCKSSFKHNGKARRNHELAHNPPVQVENEPFQVSSTKPSPPSRPEEMKSKDDVFDYNCALLTDGYLFFNFLDAIKEGDGDRLIRQYKYFMLHCKADGTHSTKYALECLYQLFLVYALLTPRDSVCFVWNRSVNNHGKKACNIPLDESTEHSNNFIKQCIRNLGPNITEAAVSRVCKAESTTRLILENLDESLQRISRSGSHSESSEKKDLDELLKKVVSFQAFCEIEGRKYIHFKDFKRDGLENLDLSDLYQWINRHKRNVVLGIRNKITLQHNHLHLFTLPLSLHIGQLIYSRFFSGKSSVDNCTMFADCALINRRNVTGDVSSSYRPNRDFFRVVFKSRVIGAAMSLLGFEDKSSTPSKYTLPKNMTALEKAAKLKVLHDLSAKVVDSFVFKDNVAEKVNNIISEHERRNVLNNQGLTPDGRFPCRFPGCKSSFKHNGKARRNHELAHNPPVQVENEPFQVSSTKPSPPSRPEEMKSKDDVFDYNCALLTDGYLFFNFLDAIKEGDGDRLIRQYKYFMLHCKADGTHSTKYALECLYQLFLVYALLTPRDSVRFVWNRSVNNHGKKACNIPLDESTEHSNNFIKQCIRNLGPNITEAAVSRVCKAESTTRLILENLDESLQRISRSGSHSESSEKKDLDELLKKVVSFQAFCEIEGRKYIHFKDFKRDGLENLDLSDLYQWINRHKRNVVLGIRSR</sequence>
<dbReference type="InterPro" id="IPR046496">
    <property type="entry name" value="DUF6589"/>
</dbReference>
<protein>
    <recommendedName>
        <fullName evidence="2">DUF6589 domain-containing protein</fullName>
    </recommendedName>
</protein>
<keyword evidence="4" id="KW-1185">Reference proteome</keyword>
<evidence type="ECO:0000313" key="4">
    <source>
        <dbReference type="Proteomes" id="UP000225706"/>
    </source>
</evidence>
<evidence type="ECO:0000259" key="2">
    <source>
        <dbReference type="Pfam" id="PF20231"/>
    </source>
</evidence>
<dbReference type="OrthoDB" id="5980862at2759"/>